<keyword evidence="1" id="KW-0808">Transferase</keyword>
<keyword evidence="2" id="KW-1185">Reference proteome</keyword>
<proteinExistence type="predicted"/>
<dbReference type="GO" id="GO:0016301">
    <property type="term" value="F:kinase activity"/>
    <property type="evidence" value="ECO:0007669"/>
    <property type="project" value="UniProtKB-KW"/>
</dbReference>
<sequence length="228" mass="25822">MEKCKSVATPMVVNDKFNDANSYKLIDPSIYRSLIGSLLYARGSRPDIMFLGTLDLGLHFKYLNEVKLYGYSDSDYAGDVKDFKSTSGYVFFLRSAAFSWNTKKQQVVAQYTAKAEYIAAAATINQGVWLRKLLLDLKFNQQEATELFLDSKSAIAIGKNPVNHGRTKHINVKFHAVREAEKLKEVKFSYCNSNKQVADIFTTALPKERFEDLRLMLVVCKASPKEDC</sequence>
<keyword evidence="1" id="KW-0418">Kinase</keyword>
<dbReference type="InParanoid" id="A0A061FG00"/>
<gene>
    <name evidence="1" type="ORF">TCM_031964</name>
</gene>
<evidence type="ECO:0000313" key="1">
    <source>
        <dbReference type="EMBL" id="EOY13404.1"/>
    </source>
</evidence>
<dbReference type="PANTHER" id="PTHR11439">
    <property type="entry name" value="GAG-POL-RELATED RETROTRANSPOSON"/>
    <property type="match status" value="1"/>
</dbReference>
<evidence type="ECO:0000313" key="2">
    <source>
        <dbReference type="Proteomes" id="UP000026915"/>
    </source>
</evidence>
<dbReference type="Gramene" id="EOY13404">
    <property type="protein sequence ID" value="EOY13404"/>
    <property type="gene ID" value="TCM_031964"/>
</dbReference>
<organism evidence="1 2">
    <name type="scientific">Theobroma cacao</name>
    <name type="common">Cacao</name>
    <name type="synonym">Cocoa</name>
    <dbReference type="NCBI Taxonomy" id="3641"/>
    <lineage>
        <taxon>Eukaryota</taxon>
        <taxon>Viridiplantae</taxon>
        <taxon>Streptophyta</taxon>
        <taxon>Embryophyta</taxon>
        <taxon>Tracheophyta</taxon>
        <taxon>Spermatophyta</taxon>
        <taxon>Magnoliopsida</taxon>
        <taxon>eudicotyledons</taxon>
        <taxon>Gunneridae</taxon>
        <taxon>Pentapetalae</taxon>
        <taxon>rosids</taxon>
        <taxon>malvids</taxon>
        <taxon>Malvales</taxon>
        <taxon>Malvaceae</taxon>
        <taxon>Byttnerioideae</taxon>
        <taxon>Theobroma</taxon>
    </lineage>
</organism>
<dbReference type="EMBL" id="CM001885">
    <property type="protein sequence ID" value="EOY13404.1"/>
    <property type="molecule type" value="Genomic_DNA"/>
</dbReference>
<dbReference type="Proteomes" id="UP000026915">
    <property type="component" value="Chromosome 7"/>
</dbReference>
<dbReference type="CDD" id="cd09272">
    <property type="entry name" value="RNase_HI_RT_Ty1"/>
    <property type="match status" value="1"/>
</dbReference>
<dbReference type="STRING" id="3641.A0A061FG00"/>
<dbReference type="HOGENOM" id="CLU_001650_6_0_1"/>
<dbReference type="eggNOG" id="KOG0017">
    <property type="taxonomic scope" value="Eukaryota"/>
</dbReference>
<dbReference type="PANTHER" id="PTHR11439:SF483">
    <property type="entry name" value="PEPTIDE SYNTHASE GLIP-LIKE, PUTATIVE (AFU_ORTHOLOGUE AFUA_3G12920)-RELATED"/>
    <property type="match status" value="1"/>
</dbReference>
<accession>A0A061FG00</accession>
<protein>
    <submittedName>
        <fullName evidence="1">Cysteine-rich RLK (RECEPTOR-like protein kinase) 8</fullName>
    </submittedName>
</protein>
<dbReference type="AlphaFoldDB" id="A0A061FG00"/>
<dbReference type="OMA" id="SSCISWF"/>
<reference evidence="1 2" key="1">
    <citation type="journal article" date="2013" name="Genome Biol.">
        <title>The genome sequence of the most widely cultivated cacao type and its use to identify candidate genes regulating pod color.</title>
        <authorList>
            <person name="Motamayor J.C."/>
            <person name="Mockaitis K."/>
            <person name="Schmutz J."/>
            <person name="Haiminen N."/>
            <person name="Iii D.L."/>
            <person name="Cornejo O."/>
            <person name="Findley S.D."/>
            <person name="Zheng P."/>
            <person name="Utro F."/>
            <person name="Royaert S."/>
            <person name="Saski C."/>
            <person name="Jenkins J."/>
            <person name="Podicheti R."/>
            <person name="Zhao M."/>
            <person name="Scheffler B.E."/>
            <person name="Stack J.C."/>
            <person name="Feltus F.A."/>
            <person name="Mustiga G.M."/>
            <person name="Amores F."/>
            <person name="Phillips W."/>
            <person name="Marelli J.P."/>
            <person name="May G.D."/>
            <person name="Shapiro H."/>
            <person name="Ma J."/>
            <person name="Bustamante C.D."/>
            <person name="Schnell R.J."/>
            <person name="Main D."/>
            <person name="Gilbert D."/>
            <person name="Parida L."/>
            <person name="Kuhn D.N."/>
        </authorList>
    </citation>
    <scope>NUCLEOTIDE SEQUENCE [LARGE SCALE GENOMIC DNA]</scope>
    <source>
        <strain evidence="2">cv. Matina 1-6</strain>
    </source>
</reference>
<name>A0A061FG00_THECC</name>